<evidence type="ECO:0000313" key="1">
    <source>
        <dbReference type="EMBL" id="OGG16856.1"/>
    </source>
</evidence>
<gene>
    <name evidence="1" type="ORF">A3D77_00270</name>
</gene>
<proteinExistence type="predicted"/>
<comment type="caution">
    <text evidence="1">The sequence shown here is derived from an EMBL/GenBank/DDBJ whole genome shotgun (WGS) entry which is preliminary data.</text>
</comment>
<dbReference type="Proteomes" id="UP000176923">
    <property type="component" value="Unassembled WGS sequence"/>
</dbReference>
<evidence type="ECO:0000313" key="2">
    <source>
        <dbReference type="Proteomes" id="UP000176923"/>
    </source>
</evidence>
<name>A0A1F5ZWJ1_9BACT</name>
<accession>A0A1F5ZWJ1</accession>
<sequence>MNLEQVEWGFQIAYKSFLDFLVKNYGIKYKVIPRTPFMAIPSFDFDVSAKLSEKLRTNKLSIIEKAERLKR</sequence>
<dbReference type="STRING" id="1798382.A3D77_00270"/>
<protein>
    <submittedName>
        <fullName evidence="1">Uncharacterized protein</fullName>
    </submittedName>
</protein>
<dbReference type="EMBL" id="MFJL01000007">
    <property type="protein sequence ID" value="OGG16856.1"/>
    <property type="molecule type" value="Genomic_DNA"/>
</dbReference>
<dbReference type="AlphaFoldDB" id="A0A1F5ZWJ1"/>
<organism evidence="1 2">
    <name type="scientific">Candidatus Gottesmanbacteria bacterium RIFCSPHIGHO2_02_FULL_39_11</name>
    <dbReference type="NCBI Taxonomy" id="1798382"/>
    <lineage>
        <taxon>Bacteria</taxon>
        <taxon>Candidatus Gottesmaniibacteriota</taxon>
    </lineage>
</organism>
<reference evidence="1 2" key="1">
    <citation type="journal article" date="2016" name="Nat. Commun.">
        <title>Thousands of microbial genomes shed light on interconnected biogeochemical processes in an aquifer system.</title>
        <authorList>
            <person name="Anantharaman K."/>
            <person name="Brown C.T."/>
            <person name="Hug L.A."/>
            <person name="Sharon I."/>
            <person name="Castelle C.J."/>
            <person name="Probst A.J."/>
            <person name="Thomas B.C."/>
            <person name="Singh A."/>
            <person name="Wilkins M.J."/>
            <person name="Karaoz U."/>
            <person name="Brodie E.L."/>
            <person name="Williams K.H."/>
            <person name="Hubbard S.S."/>
            <person name="Banfield J.F."/>
        </authorList>
    </citation>
    <scope>NUCLEOTIDE SEQUENCE [LARGE SCALE GENOMIC DNA]</scope>
</reference>